<sequence>MPRRLIHPSELQVGQPLPCNAYDGKGTLLLCEGHVITSDGQIEKLMRQALMADARPGVSAKEPARASPLALVLAVRRHLQALLDAPSPADFPAQVSRMAGMLRRACRLNADVALASILMRREGLYSIRHAVNVAVACQIAGAAMQLAPAELAATTAAALTMNIGMFQLQQRLQAQGGPLTDAQRAAVRGHCERGVALLRGHGVTDALWLDIVQDHHERPDGSGYPAGKAGDAIGLPAQLLSLADVYCARVACRDSRPAMPPNVALRWLFLNEGATMDEHLAARFIKALGVYPPGTGVRLYNGSIAVVTQRGATGHMPKVASITTRDGLRVGVPIRRRGDEPAHAVSAVVDLDELQLAVGMEALWGADGVE</sequence>
<evidence type="ECO:0000313" key="3">
    <source>
        <dbReference type="Proteomes" id="UP000011859"/>
    </source>
</evidence>
<evidence type="ECO:0000313" key="2">
    <source>
        <dbReference type="EMBL" id="AGG89551.1"/>
    </source>
</evidence>
<dbReference type="GO" id="GO:0008081">
    <property type="term" value="F:phosphoric diester hydrolase activity"/>
    <property type="evidence" value="ECO:0007669"/>
    <property type="project" value="UniProtKB-ARBA"/>
</dbReference>
<dbReference type="Gene3D" id="1.10.3210.10">
    <property type="entry name" value="Hypothetical protein af1432"/>
    <property type="match status" value="1"/>
</dbReference>
<dbReference type="InterPro" id="IPR037522">
    <property type="entry name" value="HD_GYP_dom"/>
</dbReference>
<dbReference type="InterPro" id="IPR052020">
    <property type="entry name" value="Cyclic_di-GMP/3'3'-cGAMP_PDE"/>
</dbReference>
<dbReference type="EMBL" id="CP003470">
    <property type="protein sequence ID" value="AGG89551.1"/>
    <property type="molecule type" value="Genomic_DNA"/>
</dbReference>
<gene>
    <name evidence="2" type="ORF">R2APBS1_2462</name>
</gene>
<proteinExistence type="predicted"/>
<accession>M4NPH8</accession>
<reference evidence="2 3" key="1">
    <citation type="submission" date="2012-04" db="EMBL/GenBank/DDBJ databases">
        <title>Complete genome of Rhodanobacter sp. 2APBS1.</title>
        <authorList>
            <consortium name="US DOE Joint Genome Institute"/>
            <person name="Huntemann M."/>
            <person name="Wei C.-L."/>
            <person name="Han J."/>
            <person name="Detter J.C."/>
            <person name="Han C."/>
            <person name="Tapia R."/>
            <person name="Munk A.C.C."/>
            <person name="Chen A."/>
            <person name="Krypides N."/>
            <person name="Mavromatis K."/>
            <person name="Markowitz V."/>
            <person name="Szeto E."/>
            <person name="Ivanova N."/>
            <person name="Mikhailova N."/>
            <person name="Ovchinnikova G."/>
            <person name="Pagani I."/>
            <person name="Pati A."/>
            <person name="Goodwin L."/>
            <person name="Peters L."/>
            <person name="Pitluck S."/>
            <person name="Woyke T."/>
            <person name="Prakash O."/>
            <person name="Elkins J."/>
            <person name="Brown S."/>
            <person name="Palumbo A."/>
            <person name="Hemme C."/>
            <person name="Zhou J."/>
            <person name="Watson D."/>
            <person name="Jardine P."/>
            <person name="Kostka J."/>
            <person name="Green S."/>
        </authorList>
    </citation>
    <scope>NUCLEOTIDE SEQUENCE [LARGE SCALE GENOMIC DNA]</scope>
    <source>
        <strain evidence="2 3">2APBS1</strain>
    </source>
</reference>
<dbReference type="PANTHER" id="PTHR45228">
    <property type="entry name" value="CYCLIC DI-GMP PHOSPHODIESTERASE TM_0186-RELATED"/>
    <property type="match status" value="1"/>
</dbReference>
<dbReference type="AlphaFoldDB" id="M4NPH8"/>
<dbReference type="KEGG" id="rhd:R2APBS1_2462"/>
<dbReference type="CDD" id="cd00077">
    <property type="entry name" value="HDc"/>
    <property type="match status" value="1"/>
</dbReference>
<dbReference type="OrthoDB" id="9802066at2"/>
<dbReference type="Pfam" id="PF13487">
    <property type="entry name" value="HD_5"/>
    <property type="match status" value="1"/>
</dbReference>
<keyword evidence="3" id="KW-1185">Reference proteome</keyword>
<evidence type="ECO:0000259" key="1">
    <source>
        <dbReference type="PROSITE" id="PS51832"/>
    </source>
</evidence>
<dbReference type="eggNOG" id="COG2206">
    <property type="taxonomic scope" value="Bacteria"/>
</dbReference>
<protein>
    <recommendedName>
        <fullName evidence="1">HD-GYP domain-containing protein</fullName>
    </recommendedName>
</protein>
<dbReference type="HOGENOM" id="CLU_000445_92_1_6"/>
<dbReference type="PROSITE" id="PS51832">
    <property type="entry name" value="HD_GYP"/>
    <property type="match status" value="1"/>
</dbReference>
<feature type="domain" description="HD-GYP" evidence="1">
    <location>
        <begin position="104"/>
        <end position="300"/>
    </location>
</feature>
<dbReference type="RefSeq" id="WP_015448114.1">
    <property type="nucleotide sequence ID" value="NC_020541.1"/>
</dbReference>
<organism evidence="2 3">
    <name type="scientific">Rhodanobacter denitrificans</name>
    <dbReference type="NCBI Taxonomy" id="666685"/>
    <lineage>
        <taxon>Bacteria</taxon>
        <taxon>Pseudomonadati</taxon>
        <taxon>Pseudomonadota</taxon>
        <taxon>Gammaproteobacteria</taxon>
        <taxon>Lysobacterales</taxon>
        <taxon>Rhodanobacteraceae</taxon>
        <taxon>Rhodanobacter</taxon>
    </lineage>
</organism>
<dbReference type="Proteomes" id="UP000011859">
    <property type="component" value="Chromosome"/>
</dbReference>
<dbReference type="InterPro" id="IPR003607">
    <property type="entry name" value="HD/PDEase_dom"/>
</dbReference>
<dbReference type="STRING" id="666685.R2APBS1_2462"/>
<dbReference type="SUPFAM" id="SSF109604">
    <property type="entry name" value="HD-domain/PDEase-like"/>
    <property type="match status" value="1"/>
</dbReference>
<name>M4NPH8_9GAMM</name>